<feature type="domain" description="FAD-binding FR-type" evidence="10">
    <location>
        <begin position="20"/>
        <end position="123"/>
    </location>
</feature>
<reference evidence="11 12" key="1">
    <citation type="journal article" date="2021" name="MBio">
        <title>Poor Competitiveness of Bradyrhizobium in Pigeon Pea Root Colonization in Indian Soils.</title>
        <authorList>
            <person name="Chalasani D."/>
            <person name="Basu A."/>
            <person name="Pullabhotla S.V.S.R.N."/>
            <person name="Jorrin B."/>
            <person name="Neal A.L."/>
            <person name="Poole P.S."/>
            <person name="Podile A.R."/>
            <person name="Tkacz A."/>
        </authorList>
    </citation>
    <scope>NUCLEOTIDE SEQUENCE [LARGE SCALE GENOMIC DNA]</scope>
    <source>
        <strain evidence="11 12">HU12</strain>
    </source>
</reference>
<dbReference type="CDD" id="cd00207">
    <property type="entry name" value="fer2"/>
    <property type="match status" value="1"/>
</dbReference>
<protein>
    <submittedName>
        <fullName evidence="11">Hybrid-cluster NAD(P)-dependent oxidoreductase</fullName>
    </submittedName>
</protein>
<keyword evidence="4" id="KW-0479">Metal-binding</keyword>
<evidence type="ECO:0000256" key="6">
    <source>
        <dbReference type="ARBA" id="ARBA00023002"/>
    </source>
</evidence>
<evidence type="ECO:0000256" key="5">
    <source>
        <dbReference type="ARBA" id="ARBA00022827"/>
    </source>
</evidence>
<dbReference type="PROSITE" id="PS51384">
    <property type="entry name" value="FAD_FR"/>
    <property type="match status" value="1"/>
</dbReference>
<evidence type="ECO:0000256" key="3">
    <source>
        <dbReference type="ARBA" id="ARBA00022714"/>
    </source>
</evidence>
<dbReference type="SUPFAM" id="SSF52343">
    <property type="entry name" value="Ferredoxin reductase-like, C-terminal NADP-linked domain"/>
    <property type="match status" value="1"/>
</dbReference>
<evidence type="ECO:0000256" key="1">
    <source>
        <dbReference type="ARBA" id="ARBA00001974"/>
    </source>
</evidence>
<evidence type="ECO:0000313" key="12">
    <source>
        <dbReference type="Proteomes" id="UP000777440"/>
    </source>
</evidence>
<keyword evidence="3" id="KW-0001">2Fe-2S</keyword>
<dbReference type="Gene3D" id="2.40.30.10">
    <property type="entry name" value="Translation factors"/>
    <property type="match status" value="1"/>
</dbReference>
<feature type="domain" description="2Fe-2S ferredoxin-type" evidence="9">
    <location>
        <begin position="273"/>
        <end position="357"/>
    </location>
</feature>
<accession>A0ABS7I5Y0</accession>
<dbReference type="RefSeq" id="WP_220340718.1">
    <property type="nucleotide sequence ID" value="NZ_JAEUAX010000023.1"/>
</dbReference>
<gene>
    <name evidence="11" type="ORF">JNB61_19700</name>
</gene>
<evidence type="ECO:0000259" key="10">
    <source>
        <dbReference type="PROSITE" id="PS51384"/>
    </source>
</evidence>
<dbReference type="Pfam" id="PF00970">
    <property type="entry name" value="FAD_binding_6"/>
    <property type="match status" value="1"/>
</dbReference>
<dbReference type="InterPro" id="IPR008333">
    <property type="entry name" value="Cbr1-like_FAD-bd_dom"/>
</dbReference>
<dbReference type="InterPro" id="IPR050415">
    <property type="entry name" value="MRET"/>
</dbReference>
<dbReference type="PROSITE" id="PS51085">
    <property type="entry name" value="2FE2S_FER_2"/>
    <property type="match status" value="1"/>
</dbReference>
<dbReference type="PROSITE" id="PS00197">
    <property type="entry name" value="2FE2S_FER_1"/>
    <property type="match status" value="1"/>
</dbReference>
<evidence type="ECO:0000259" key="9">
    <source>
        <dbReference type="PROSITE" id="PS51085"/>
    </source>
</evidence>
<dbReference type="InterPro" id="IPR036010">
    <property type="entry name" value="2Fe-2S_ferredoxin-like_sf"/>
</dbReference>
<dbReference type="InterPro" id="IPR017927">
    <property type="entry name" value="FAD-bd_FR_type"/>
</dbReference>
<keyword evidence="2" id="KW-0285">Flavoprotein</keyword>
<dbReference type="InterPro" id="IPR006058">
    <property type="entry name" value="2Fe2S_fd_BS"/>
</dbReference>
<comment type="caution">
    <text evidence="11">The sequence shown here is derived from an EMBL/GenBank/DDBJ whole genome shotgun (WGS) entry which is preliminary data.</text>
</comment>
<keyword evidence="7" id="KW-0408">Iron</keyword>
<dbReference type="EMBL" id="JAEUAX010000023">
    <property type="protein sequence ID" value="MBW9111992.1"/>
    <property type="molecule type" value="Genomic_DNA"/>
</dbReference>
<sequence length="357" mass="38543">MNQLGPGAVRAEYDRWDEDPIGRPLTCTRITRRTGQIATFEFVADDRRALPHEPGQYITVSVDIGGERVSRCYTVSSPSTRPYSVQLTIRREADGVMSRWLHDNLRVGDRVELSGPAGEFSTAFHPAERLLLLAGGVGITPMISILESIHDLAQPVDVVLVHNSRAPEFVAFAEELARINAENAHVRVIQAVSHDPDGAWLGPVGRLDAGMLGENVPDLLDREVFICGPDAYMVHAESLLLSLGVDRDRIHQESFVLAGAEEVVVDPTAEGLHAVTFAKSGKTVTIADGLTVLDAAKECGIRIMTSCQNGICGTCKTGKISGDVDIAHNGGIRQREIDNGKILACCSRPRGPVVIDA</sequence>
<dbReference type="PANTHER" id="PTHR47354">
    <property type="entry name" value="NADH OXIDOREDUCTASE HCR"/>
    <property type="match status" value="1"/>
</dbReference>
<dbReference type="PRINTS" id="PR00406">
    <property type="entry name" value="CYTB5RDTASE"/>
</dbReference>
<comment type="cofactor">
    <cofactor evidence="1">
        <name>FAD</name>
        <dbReference type="ChEBI" id="CHEBI:57692"/>
    </cofactor>
</comment>
<evidence type="ECO:0000256" key="7">
    <source>
        <dbReference type="ARBA" id="ARBA00023004"/>
    </source>
</evidence>
<proteinExistence type="predicted"/>
<dbReference type="InterPro" id="IPR001041">
    <property type="entry name" value="2Fe-2S_ferredoxin-type"/>
</dbReference>
<dbReference type="SUPFAM" id="SSF63380">
    <property type="entry name" value="Riboflavin synthase domain-like"/>
    <property type="match status" value="1"/>
</dbReference>
<dbReference type="Gene3D" id="3.40.50.80">
    <property type="entry name" value="Nucleotide-binding domain of ferredoxin-NADP reductase (FNR) module"/>
    <property type="match status" value="1"/>
</dbReference>
<evidence type="ECO:0000313" key="11">
    <source>
        <dbReference type="EMBL" id="MBW9111992.1"/>
    </source>
</evidence>
<evidence type="ECO:0000256" key="4">
    <source>
        <dbReference type="ARBA" id="ARBA00022723"/>
    </source>
</evidence>
<name>A0ABS7I5Y0_9MICO</name>
<keyword evidence="5" id="KW-0274">FAD</keyword>
<evidence type="ECO:0000256" key="2">
    <source>
        <dbReference type="ARBA" id="ARBA00022630"/>
    </source>
</evidence>
<dbReference type="Gene3D" id="3.10.20.30">
    <property type="match status" value="1"/>
</dbReference>
<dbReference type="Pfam" id="PF00175">
    <property type="entry name" value="NAD_binding_1"/>
    <property type="match status" value="1"/>
</dbReference>
<dbReference type="Pfam" id="PF00111">
    <property type="entry name" value="Fer2"/>
    <property type="match status" value="1"/>
</dbReference>
<dbReference type="InterPro" id="IPR001433">
    <property type="entry name" value="OxRdtase_FAD/NAD-bd"/>
</dbReference>
<dbReference type="Proteomes" id="UP000777440">
    <property type="component" value="Unassembled WGS sequence"/>
</dbReference>
<keyword evidence="12" id="KW-1185">Reference proteome</keyword>
<dbReference type="InterPro" id="IPR017938">
    <property type="entry name" value="Riboflavin_synthase-like_b-brl"/>
</dbReference>
<keyword evidence="6" id="KW-0560">Oxidoreductase</keyword>
<dbReference type="PANTHER" id="PTHR47354:SF6">
    <property type="entry name" value="NADH OXIDOREDUCTASE HCR"/>
    <property type="match status" value="1"/>
</dbReference>
<dbReference type="SUPFAM" id="SSF54292">
    <property type="entry name" value="2Fe-2S ferredoxin-like"/>
    <property type="match status" value="1"/>
</dbReference>
<dbReference type="InterPro" id="IPR012675">
    <property type="entry name" value="Beta-grasp_dom_sf"/>
</dbReference>
<evidence type="ECO:0000256" key="8">
    <source>
        <dbReference type="ARBA" id="ARBA00023014"/>
    </source>
</evidence>
<keyword evidence="8" id="KW-0411">Iron-sulfur</keyword>
<dbReference type="CDD" id="cd06215">
    <property type="entry name" value="FNR_iron_sulfur_binding_1"/>
    <property type="match status" value="1"/>
</dbReference>
<dbReference type="InterPro" id="IPR039261">
    <property type="entry name" value="FNR_nucleotide-bd"/>
</dbReference>
<organism evidence="11 12">
    <name type="scientific">Microbacterium ureisolvens</name>
    <dbReference type="NCBI Taxonomy" id="2781186"/>
    <lineage>
        <taxon>Bacteria</taxon>
        <taxon>Bacillati</taxon>
        <taxon>Actinomycetota</taxon>
        <taxon>Actinomycetes</taxon>
        <taxon>Micrococcales</taxon>
        <taxon>Microbacteriaceae</taxon>
        <taxon>Microbacterium</taxon>
    </lineage>
</organism>